<evidence type="ECO:0000313" key="17">
    <source>
        <dbReference type="Proteomes" id="UP001519460"/>
    </source>
</evidence>
<dbReference type="GO" id="GO:0006308">
    <property type="term" value="P:DNA catabolic process"/>
    <property type="evidence" value="ECO:0007669"/>
    <property type="project" value="UniProtKB-UniRule"/>
</dbReference>
<evidence type="ECO:0000313" key="16">
    <source>
        <dbReference type="EMBL" id="KAK7505471.1"/>
    </source>
</evidence>
<dbReference type="Gene3D" id="1.10.150.110">
    <property type="entry name" value="DNA polymerase beta, N-terminal domain-like"/>
    <property type="match status" value="1"/>
</dbReference>
<dbReference type="PANTHER" id="PTHR13451:SF0">
    <property type="entry name" value="CROSSOVER JUNCTION ENDONUCLEASE MUS81"/>
    <property type="match status" value="1"/>
</dbReference>
<keyword evidence="12 13" id="KW-0539">Nucleus</keyword>
<dbReference type="SUPFAM" id="SSF47802">
    <property type="entry name" value="DNA polymerase beta, N-terminal domain-like"/>
    <property type="match status" value="1"/>
</dbReference>
<dbReference type="CDD" id="cd21036">
    <property type="entry name" value="WH_MUS81"/>
    <property type="match status" value="1"/>
</dbReference>
<dbReference type="FunFam" id="1.10.150.110:FF:000001">
    <property type="entry name" value="Putative Crossover junction endonuclease MUS81"/>
    <property type="match status" value="1"/>
</dbReference>
<evidence type="ECO:0000256" key="5">
    <source>
        <dbReference type="ARBA" id="ARBA00022723"/>
    </source>
</evidence>
<sequence>MSSTTASRSLLGKRKKKRDPCPNPLFCKWLAEWRDEAKEKGWKSEFIYSKALRSLKKYPLLLSSGKECKMLQNFGDKICKMLDDRLLLYKTEQHDSAPFPESDDSQSLPSVPTAPLESKSVAAVHEISDSSDDDVDMRTRTASHSAPKYSRVDFKNPSTVHTEYQRTAVLGTVDISDEEISIIEEKSFLKSENGFYGFTTGNNLSDPPLPNLSNGSGDEKGKGNVQNGKKRSARNKSGGSCPRESATSATAAVGAARVHVQVAGDGGGGGSDDDDEAGQVAPPQRARAGARQKEYVPAYRSGPYAILLTLYRHAQDPDFRGFMTKAELCRNAQPLADKSFTMPDPGRRYTAWSSVSILIKKGFLTKESSPAKYRLTEAGLELAHRLEEVERRQAAGADGGVRDGVVAAAPQAGCRADETQGQGRPLDDDLYMTDAAQDHLAGENSPKGKGAVTSAEILDHNWFVAGDSDDDLPALPSLAERLKPSAIVNQSVENRPLGDDYVFAYMMDLDCDEEAPTPAPVSCPDPGSKPGNNTRPPKSAPAAKRPVHDMSDSDSEPDSLSSINSLPKRSAPPSKALKCPAQHFPRPARDDATHQSSSTSSEGPLLPNCSIPRVPSSSGPLTRVPSMSGSQDSIDSVSSVASSLTAGEVVPEFVLYPGTFDVVLKSSSKTLLPDLIKNGVNCDLRVLNVGDLLWVARERTQPSVFPGQQNQQESMRRELVLNYVVERKRMDDLVSSMIGGRMKEQKFRLKHCGLQEKIILIESYGSMQHFSISEDRIRQAITNTEIIDGFTVKQTRDSKETAAYLTLMTRYLQSYYQNKTLRSCSRDRLKQMGLTFQLDDTEQMLMPFDHFNQASMKSKPLTVRELFGKQLIQLWGMSADKAKAVVDRFPTPSSLLQAYSVCSTDKERDSLLANVKYGKNLRNLGIAVSRQVAQLYNAKKLE</sequence>
<keyword evidence="8 13" id="KW-0378">Hydrolase</keyword>
<reference evidence="16 17" key="1">
    <citation type="journal article" date="2023" name="Sci. Data">
        <title>Genome assembly of the Korean intertidal mud-creeper Batillaria attramentaria.</title>
        <authorList>
            <person name="Patra A.K."/>
            <person name="Ho P.T."/>
            <person name="Jun S."/>
            <person name="Lee S.J."/>
            <person name="Kim Y."/>
            <person name="Won Y.J."/>
        </authorList>
    </citation>
    <scope>NUCLEOTIDE SEQUENCE [LARGE SCALE GENOMIC DNA]</scope>
    <source>
        <strain evidence="16">Wonlab-2016</strain>
    </source>
</reference>
<dbReference type="Pfam" id="PF14716">
    <property type="entry name" value="HHH_8"/>
    <property type="match status" value="1"/>
</dbReference>
<dbReference type="CDD" id="cd20074">
    <property type="entry name" value="XPF_nuclease_Mus81"/>
    <property type="match status" value="1"/>
</dbReference>
<feature type="region of interest" description="Disordered" evidence="14">
    <location>
        <begin position="200"/>
        <end position="293"/>
    </location>
</feature>
<dbReference type="InterPro" id="IPR036388">
    <property type="entry name" value="WH-like_DNA-bd_sf"/>
</dbReference>
<keyword evidence="10 13" id="KW-0233">DNA recombination</keyword>
<organism evidence="16 17">
    <name type="scientific">Batillaria attramentaria</name>
    <dbReference type="NCBI Taxonomy" id="370345"/>
    <lineage>
        <taxon>Eukaryota</taxon>
        <taxon>Metazoa</taxon>
        <taxon>Spiralia</taxon>
        <taxon>Lophotrochozoa</taxon>
        <taxon>Mollusca</taxon>
        <taxon>Gastropoda</taxon>
        <taxon>Caenogastropoda</taxon>
        <taxon>Sorbeoconcha</taxon>
        <taxon>Cerithioidea</taxon>
        <taxon>Batillariidae</taxon>
        <taxon>Batillaria</taxon>
    </lineage>
</organism>
<dbReference type="GO" id="GO:0003677">
    <property type="term" value="F:DNA binding"/>
    <property type="evidence" value="ECO:0007669"/>
    <property type="project" value="UniProtKB-UniRule"/>
</dbReference>
<dbReference type="Gene3D" id="1.10.150.670">
    <property type="entry name" value="Crossover junction endonuclease EME1, DNA-binding domain"/>
    <property type="match status" value="1"/>
</dbReference>
<feature type="domain" description="ERCC4" evidence="15">
    <location>
        <begin position="662"/>
        <end position="765"/>
    </location>
</feature>
<comment type="subcellular location">
    <subcellularLocation>
        <location evidence="2 13">Nucleus</location>
    </subcellularLocation>
</comment>
<evidence type="ECO:0000256" key="8">
    <source>
        <dbReference type="ARBA" id="ARBA00022801"/>
    </source>
</evidence>
<gene>
    <name evidence="16" type="ORF">BaRGS_00003216</name>
</gene>
<comment type="caution">
    <text evidence="16">The sequence shown here is derived from an EMBL/GenBank/DDBJ whole genome shotgun (WGS) entry which is preliminary data.</text>
</comment>
<proteinExistence type="inferred from homology"/>
<keyword evidence="7 13" id="KW-0227">DNA damage</keyword>
<evidence type="ECO:0000256" key="10">
    <source>
        <dbReference type="ARBA" id="ARBA00023172"/>
    </source>
</evidence>
<feature type="region of interest" description="Disordered" evidence="14">
    <location>
        <begin position="1"/>
        <end position="23"/>
    </location>
</feature>
<dbReference type="Gene3D" id="3.40.50.10130">
    <property type="match status" value="1"/>
</dbReference>
<keyword evidence="17" id="KW-1185">Reference proteome</keyword>
<comment type="subunit">
    <text evidence="13">Interacts with EME1.</text>
</comment>
<dbReference type="InterPro" id="IPR006166">
    <property type="entry name" value="ERCC4_domain"/>
</dbReference>
<dbReference type="InterPro" id="IPR047417">
    <property type="entry name" value="WHD_MUS81"/>
</dbReference>
<dbReference type="GO" id="GO:0007127">
    <property type="term" value="P:meiosis I"/>
    <property type="evidence" value="ECO:0007669"/>
    <property type="project" value="UniProtKB-ARBA"/>
</dbReference>
<evidence type="ECO:0000256" key="11">
    <source>
        <dbReference type="ARBA" id="ARBA00023204"/>
    </source>
</evidence>
<dbReference type="Pfam" id="PF21136">
    <property type="entry name" value="WHD_MUS81"/>
    <property type="match status" value="1"/>
</dbReference>
<feature type="compositionally biased region" description="Polar residues" evidence="14">
    <location>
        <begin position="200"/>
        <end position="216"/>
    </location>
</feature>
<feature type="region of interest" description="Disordered" evidence="14">
    <location>
        <begin position="515"/>
        <end position="634"/>
    </location>
</feature>
<evidence type="ECO:0000256" key="12">
    <source>
        <dbReference type="ARBA" id="ARBA00023242"/>
    </source>
</evidence>
<dbReference type="SMART" id="SM00891">
    <property type="entry name" value="ERCC4"/>
    <property type="match status" value="1"/>
</dbReference>
<dbReference type="FunFam" id="1.10.10.10:FF:000307">
    <property type="entry name" value="Crossover junction endonuclease MUS81"/>
    <property type="match status" value="1"/>
</dbReference>
<evidence type="ECO:0000256" key="9">
    <source>
        <dbReference type="ARBA" id="ARBA00022842"/>
    </source>
</evidence>
<dbReference type="SUPFAM" id="SSF52980">
    <property type="entry name" value="Restriction endonuclease-like"/>
    <property type="match status" value="1"/>
</dbReference>
<dbReference type="GO" id="GO:0048476">
    <property type="term" value="C:Holliday junction resolvase complex"/>
    <property type="evidence" value="ECO:0007669"/>
    <property type="project" value="UniProtKB-UniRule"/>
</dbReference>
<dbReference type="GO" id="GO:0031297">
    <property type="term" value="P:replication fork processing"/>
    <property type="evidence" value="ECO:0007669"/>
    <property type="project" value="UniProtKB-ARBA"/>
</dbReference>
<evidence type="ECO:0000256" key="2">
    <source>
        <dbReference type="ARBA" id="ARBA00004123"/>
    </source>
</evidence>
<dbReference type="Pfam" id="PF21292">
    <property type="entry name" value="EME1-MUS81_C"/>
    <property type="match status" value="1"/>
</dbReference>
<dbReference type="InterPro" id="IPR047416">
    <property type="entry name" value="XPF_nuclease_Mus81"/>
</dbReference>
<dbReference type="GO" id="GO:0005634">
    <property type="term" value="C:nucleus"/>
    <property type="evidence" value="ECO:0007669"/>
    <property type="project" value="UniProtKB-SubCell"/>
</dbReference>
<feature type="region of interest" description="Disordered" evidence="14">
    <location>
        <begin position="95"/>
        <end position="153"/>
    </location>
</feature>
<dbReference type="InterPro" id="IPR033309">
    <property type="entry name" value="Mus81"/>
</dbReference>
<dbReference type="GO" id="GO:0000727">
    <property type="term" value="P:double-strand break repair via break-induced replication"/>
    <property type="evidence" value="ECO:0007669"/>
    <property type="project" value="UniProtKB-UniRule"/>
</dbReference>
<dbReference type="EMBL" id="JACVVK020000010">
    <property type="protein sequence ID" value="KAK7505471.1"/>
    <property type="molecule type" value="Genomic_DNA"/>
</dbReference>
<dbReference type="Proteomes" id="UP001519460">
    <property type="component" value="Unassembled WGS sequence"/>
</dbReference>
<dbReference type="FunFam" id="3.40.50.10130:FF:000003">
    <property type="entry name" value="Crossover junction endonuclease MUS81"/>
    <property type="match status" value="1"/>
</dbReference>
<accession>A0ABD0M2E3</accession>
<dbReference type="PANTHER" id="PTHR13451">
    <property type="entry name" value="CLASS II CROSSOVER JUNCTION ENDONUCLEASE MUS81"/>
    <property type="match status" value="1"/>
</dbReference>
<dbReference type="AlphaFoldDB" id="A0ABD0M2E3"/>
<keyword evidence="4 13" id="KW-0540">Nuclease</keyword>
<evidence type="ECO:0000256" key="3">
    <source>
        <dbReference type="ARBA" id="ARBA00010015"/>
    </source>
</evidence>
<comment type="similarity">
    <text evidence="3 13">Belongs to the XPF family.</text>
</comment>
<evidence type="ECO:0000256" key="7">
    <source>
        <dbReference type="ARBA" id="ARBA00022763"/>
    </source>
</evidence>
<keyword evidence="11 13" id="KW-0234">DNA repair</keyword>
<feature type="compositionally biased region" description="Low complexity" evidence="14">
    <location>
        <begin position="245"/>
        <end position="256"/>
    </location>
</feature>
<name>A0ABD0M2E3_9CAEN</name>
<evidence type="ECO:0000256" key="4">
    <source>
        <dbReference type="ARBA" id="ARBA00022722"/>
    </source>
</evidence>
<evidence type="ECO:0000256" key="1">
    <source>
        <dbReference type="ARBA" id="ARBA00001946"/>
    </source>
</evidence>
<protein>
    <recommendedName>
        <fullName evidence="13">Crossover junction endonuclease MUS81</fullName>
        <ecNumber evidence="13">3.1.22.-</ecNumber>
    </recommendedName>
</protein>
<dbReference type="InterPro" id="IPR042530">
    <property type="entry name" value="EME1/EME2_C"/>
</dbReference>
<evidence type="ECO:0000256" key="6">
    <source>
        <dbReference type="ARBA" id="ARBA00022759"/>
    </source>
</evidence>
<dbReference type="EC" id="3.1.22.-" evidence="13"/>
<comment type="function">
    <text evidence="13">Interacts with EME1 to form a DNA structure-specific endonuclease with substrate preference for branched DNA structures with a 5'-end at the branch nick. Typical substrates include 3'-flap structures, D-loops, replication forks and nicked Holliday junctions. May be required in mitosis for the processing of stalled or collapsed replication fork intermediates. May be required in meiosis for the repair of meiosis-specific double strand breaks subsequent to single-end invasion (SEI).</text>
</comment>
<dbReference type="GO" id="GO:0008821">
    <property type="term" value="F:crossover junction DNA endonuclease activity"/>
    <property type="evidence" value="ECO:0007669"/>
    <property type="project" value="UniProtKB-UniRule"/>
</dbReference>
<keyword evidence="6 13" id="KW-0255">Endonuclease</keyword>
<keyword evidence="9 13" id="KW-0460">Magnesium</keyword>
<comment type="cofactor">
    <cofactor evidence="1 13">
        <name>Mg(2+)</name>
        <dbReference type="ChEBI" id="CHEBI:18420"/>
    </cofactor>
</comment>
<dbReference type="GO" id="GO:0046872">
    <property type="term" value="F:metal ion binding"/>
    <property type="evidence" value="ECO:0007669"/>
    <property type="project" value="UniProtKB-UniRule"/>
</dbReference>
<evidence type="ECO:0000259" key="15">
    <source>
        <dbReference type="SMART" id="SM00891"/>
    </source>
</evidence>
<dbReference type="Gene3D" id="1.10.10.10">
    <property type="entry name" value="Winged helix-like DNA-binding domain superfamily/Winged helix DNA-binding domain"/>
    <property type="match status" value="1"/>
</dbReference>
<dbReference type="InterPro" id="IPR010996">
    <property type="entry name" value="HHH_MUS81"/>
</dbReference>
<dbReference type="InterPro" id="IPR011335">
    <property type="entry name" value="Restrct_endonuc-II-like"/>
</dbReference>
<evidence type="ECO:0000256" key="13">
    <source>
        <dbReference type="RuleBase" id="RU369042"/>
    </source>
</evidence>
<evidence type="ECO:0000256" key="14">
    <source>
        <dbReference type="SAM" id="MobiDB-lite"/>
    </source>
</evidence>
<dbReference type="InterPro" id="IPR027421">
    <property type="entry name" value="DNA_pol_lamdba_lyase_dom_sf"/>
</dbReference>
<dbReference type="Pfam" id="PF02732">
    <property type="entry name" value="ERCC4"/>
    <property type="match status" value="1"/>
</dbReference>
<feature type="compositionally biased region" description="Low complexity" evidence="14">
    <location>
        <begin position="535"/>
        <end position="544"/>
    </location>
</feature>
<keyword evidence="5 13" id="KW-0479">Metal-binding</keyword>